<dbReference type="EMBL" id="JACEEZ010003721">
    <property type="protein sequence ID" value="KAG0727083.1"/>
    <property type="molecule type" value="Genomic_DNA"/>
</dbReference>
<feature type="compositionally biased region" description="Basic and acidic residues" evidence="1">
    <location>
        <begin position="163"/>
        <end position="179"/>
    </location>
</feature>
<accession>A0A8J5CNM5</accession>
<feature type="compositionally biased region" description="Basic and acidic residues" evidence="1">
    <location>
        <begin position="186"/>
        <end position="220"/>
    </location>
</feature>
<keyword evidence="3" id="KW-1185">Reference proteome</keyword>
<feature type="region of interest" description="Disordered" evidence="1">
    <location>
        <begin position="144"/>
        <end position="324"/>
    </location>
</feature>
<gene>
    <name evidence="2" type="ORF">GWK47_035371</name>
</gene>
<dbReference type="Proteomes" id="UP000770661">
    <property type="component" value="Unassembled WGS sequence"/>
</dbReference>
<evidence type="ECO:0000313" key="3">
    <source>
        <dbReference type="Proteomes" id="UP000770661"/>
    </source>
</evidence>
<reference evidence="2" key="1">
    <citation type="submission" date="2020-07" db="EMBL/GenBank/DDBJ databases">
        <title>The High-quality genome of the commercially important snow crab, Chionoecetes opilio.</title>
        <authorList>
            <person name="Jeong J.-H."/>
            <person name="Ryu S."/>
        </authorList>
    </citation>
    <scope>NUCLEOTIDE SEQUENCE</scope>
    <source>
        <strain evidence="2">MADBK_172401_WGS</strain>
        <tissue evidence="2">Digestive gland</tissue>
    </source>
</reference>
<feature type="compositionally biased region" description="Basic and acidic residues" evidence="1">
    <location>
        <begin position="287"/>
        <end position="305"/>
    </location>
</feature>
<proteinExistence type="predicted"/>
<organism evidence="2 3">
    <name type="scientific">Chionoecetes opilio</name>
    <name type="common">Atlantic snow crab</name>
    <name type="synonym">Cancer opilio</name>
    <dbReference type="NCBI Taxonomy" id="41210"/>
    <lineage>
        <taxon>Eukaryota</taxon>
        <taxon>Metazoa</taxon>
        <taxon>Ecdysozoa</taxon>
        <taxon>Arthropoda</taxon>
        <taxon>Crustacea</taxon>
        <taxon>Multicrustacea</taxon>
        <taxon>Malacostraca</taxon>
        <taxon>Eumalacostraca</taxon>
        <taxon>Eucarida</taxon>
        <taxon>Decapoda</taxon>
        <taxon>Pleocyemata</taxon>
        <taxon>Brachyura</taxon>
        <taxon>Eubrachyura</taxon>
        <taxon>Majoidea</taxon>
        <taxon>Majidae</taxon>
        <taxon>Chionoecetes</taxon>
    </lineage>
</organism>
<evidence type="ECO:0000256" key="1">
    <source>
        <dbReference type="SAM" id="MobiDB-lite"/>
    </source>
</evidence>
<dbReference type="AlphaFoldDB" id="A0A8J5CNM5"/>
<evidence type="ECO:0000313" key="2">
    <source>
        <dbReference type="EMBL" id="KAG0727083.1"/>
    </source>
</evidence>
<feature type="compositionally biased region" description="Low complexity" evidence="1">
    <location>
        <begin position="258"/>
        <end position="274"/>
    </location>
</feature>
<comment type="caution">
    <text evidence="2">The sequence shown here is derived from an EMBL/GenBank/DDBJ whole genome shotgun (WGS) entry which is preliminary data.</text>
</comment>
<name>A0A8J5CNM5_CHIOP</name>
<sequence>MVKLDIDVAARSENEATYSPRVRQRCGEGCSSGSSGLNAECSRAAEPHHPNIPLHQVLTTVPASLGSGGSQDGSQVGGLSLVTATGSLGHGSLGRGGSLSRGSLQANRGSIVSTVSSLVVGPANKQSTSTLASMAGLLWDTTTGLGRLDPRDRDGLSEGSASSKDREWSGREPSLHGGRDGGSIHSGREGSLHSGRESSLHSGREPSLHSMRESSLHSGREPSIYGGRESFHSGREASLPGGRDGSLSTGEKRTSRQGLSSGSRSTPSSSLSTPARDIAPVVPSGPRETHPREAAWEGAGPREDCTTLQEDPEEKFTTPPPPERHIQRVRVSTTTPPTPCATPHCHHHSLSLPAHTLPHHTATTTACHSLLTPYHTTLPPPQPVTPCSHPTTPYCHHSLSHKPLPAHTLPHHHHHHHHHS</sequence>
<protein>
    <submittedName>
        <fullName evidence="2">Uncharacterized protein</fullName>
    </submittedName>
</protein>